<reference evidence="2" key="1">
    <citation type="submission" date="2016-05" db="EMBL/GenBank/DDBJ databases">
        <authorList>
            <person name="Lavstsen T."/>
            <person name="Jespersen J.S."/>
        </authorList>
    </citation>
    <scope>NUCLEOTIDE SEQUENCE</scope>
    <source>
        <tissue evidence="2">Brain</tissue>
    </source>
</reference>
<feature type="compositionally biased region" description="Pro residues" evidence="1">
    <location>
        <begin position="147"/>
        <end position="159"/>
    </location>
</feature>
<proteinExistence type="predicted"/>
<sequence length="198" mass="21920">MHLLVSFHNTPPGPCPTLNCVPYLLHVEKHLDTHKELTQRRQRKVKLDLKRKVALQLLRELRATDPQPPMVSTLDLDGDLAAGEGNTCANPACRTRATYLTNEVYLLQGALADAKGSCSSSSRNRPPLRRNRGMGMGTGRALGRAPRLPPPRAPPLPPPQRKRARSPRPSLRSPRPSPRSPRGARSSLRWTHGGLNRI</sequence>
<gene>
    <name evidence="2" type="primary">Nfu_g_1_017859</name>
</gene>
<feature type="compositionally biased region" description="Low complexity" evidence="1">
    <location>
        <begin position="167"/>
        <end position="189"/>
    </location>
</feature>
<feature type="region of interest" description="Disordered" evidence="1">
    <location>
        <begin position="115"/>
        <end position="198"/>
    </location>
</feature>
<reference evidence="2" key="2">
    <citation type="submission" date="2016-06" db="EMBL/GenBank/DDBJ databases">
        <title>The genome of a short-lived fish provides insights into sex chromosome evolution and the genetic control of aging.</title>
        <authorList>
            <person name="Reichwald K."/>
            <person name="Felder M."/>
            <person name="Petzold A."/>
            <person name="Koch P."/>
            <person name="Groth M."/>
            <person name="Platzer M."/>
        </authorList>
    </citation>
    <scope>NUCLEOTIDE SEQUENCE</scope>
    <source>
        <tissue evidence="2">Brain</tissue>
    </source>
</reference>
<organism evidence="2">
    <name type="scientific">Nothobranchius kadleci</name>
    <name type="common">African annual killifish</name>
    <dbReference type="NCBI Taxonomy" id="1051664"/>
    <lineage>
        <taxon>Eukaryota</taxon>
        <taxon>Metazoa</taxon>
        <taxon>Chordata</taxon>
        <taxon>Craniata</taxon>
        <taxon>Vertebrata</taxon>
        <taxon>Euteleostomi</taxon>
        <taxon>Actinopterygii</taxon>
        <taxon>Neopterygii</taxon>
        <taxon>Teleostei</taxon>
        <taxon>Neoteleostei</taxon>
        <taxon>Acanthomorphata</taxon>
        <taxon>Ovalentaria</taxon>
        <taxon>Atherinomorphae</taxon>
        <taxon>Cyprinodontiformes</taxon>
        <taxon>Nothobranchiidae</taxon>
        <taxon>Nothobranchius</taxon>
    </lineage>
</organism>
<evidence type="ECO:0000256" key="1">
    <source>
        <dbReference type="SAM" id="MobiDB-lite"/>
    </source>
</evidence>
<accession>A0A1A8CIR4</accession>
<protein>
    <submittedName>
        <fullName evidence="2">Uncharacterized protein</fullName>
    </submittedName>
</protein>
<dbReference type="EMBL" id="HADZ01015673">
    <property type="protein sequence ID" value="SBP79614.1"/>
    <property type="molecule type" value="Transcribed_RNA"/>
</dbReference>
<dbReference type="AlphaFoldDB" id="A0A1A8CIR4"/>
<name>A0A1A8CIR4_NOTKA</name>
<evidence type="ECO:0000313" key="2">
    <source>
        <dbReference type="EMBL" id="SBP79614.1"/>
    </source>
</evidence>